<evidence type="ECO:0000313" key="3">
    <source>
        <dbReference type="Proteomes" id="UP001329430"/>
    </source>
</evidence>
<evidence type="ECO:0000313" key="2">
    <source>
        <dbReference type="EMBL" id="KAK5647357.1"/>
    </source>
</evidence>
<dbReference type="EMBL" id="JAVRBK010000002">
    <property type="protein sequence ID" value="KAK5647357.1"/>
    <property type="molecule type" value="Genomic_DNA"/>
</dbReference>
<feature type="region of interest" description="Disordered" evidence="1">
    <location>
        <begin position="1"/>
        <end position="73"/>
    </location>
</feature>
<dbReference type="Proteomes" id="UP001329430">
    <property type="component" value="Chromosome 2"/>
</dbReference>
<dbReference type="GO" id="GO:0005634">
    <property type="term" value="C:nucleus"/>
    <property type="evidence" value="ECO:0007669"/>
    <property type="project" value="TreeGrafter"/>
</dbReference>
<feature type="compositionally biased region" description="Polar residues" evidence="1">
    <location>
        <begin position="131"/>
        <end position="144"/>
    </location>
</feature>
<feature type="compositionally biased region" description="Basic residues" evidence="1">
    <location>
        <begin position="156"/>
        <end position="165"/>
    </location>
</feature>
<evidence type="ECO:0008006" key="4">
    <source>
        <dbReference type="Google" id="ProtNLM"/>
    </source>
</evidence>
<evidence type="ECO:0000256" key="1">
    <source>
        <dbReference type="SAM" id="MobiDB-lite"/>
    </source>
</evidence>
<feature type="compositionally biased region" description="Polar residues" evidence="1">
    <location>
        <begin position="1"/>
        <end position="10"/>
    </location>
</feature>
<proteinExistence type="predicted"/>
<dbReference type="PANTHER" id="PTHR15657:SF1">
    <property type="entry name" value="THYROID TRANSCRIPTION FACTOR 1-ASSOCIATED PROTEIN 26"/>
    <property type="match status" value="1"/>
</dbReference>
<feature type="compositionally biased region" description="Basic residues" evidence="1">
    <location>
        <begin position="53"/>
        <end position="66"/>
    </location>
</feature>
<dbReference type="AlphaFoldDB" id="A0AAN7ZKW6"/>
<keyword evidence="3" id="KW-1185">Reference proteome</keyword>
<dbReference type="PANTHER" id="PTHR15657">
    <property type="entry name" value="THYROID TRANSCRIPTION FACTOR 1-ASSOCIATED PROTEIN 26"/>
    <property type="match status" value="1"/>
</dbReference>
<sequence length="236" mass="27776">MPKNNTSTGKGNFFISKKEPKAHEKSSQSSSSSGNFFITASEKNKVSGEGPTKRHNTPIKKSTKSKKPFDKKQWRMKKYSKKYKLEEWENKRKKHVLEGYYKEIKDEVSKFDVKKIYEKYGDEEGENDNNLNQDMSLQNSSNVVESRAESTEISSRGKKTKAYKKAKSEFQRIQEEKKRKREEIIAKKSKREEALKQYKAKKLEKYKKLNQKTKKGQPIMKHRMQMLLEQIQKSMS</sequence>
<feature type="compositionally biased region" description="Basic and acidic residues" evidence="1">
    <location>
        <begin position="16"/>
        <end position="26"/>
    </location>
</feature>
<name>A0AAN7ZKW6_9COLE</name>
<dbReference type="InterPro" id="IPR013730">
    <property type="entry name" value="Fyv7/TAP26"/>
</dbReference>
<dbReference type="Pfam" id="PF08524">
    <property type="entry name" value="rRNA_processing"/>
    <property type="match status" value="1"/>
</dbReference>
<gene>
    <name evidence="2" type="ORF">RI129_002249</name>
</gene>
<feature type="region of interest" description="Disordered" evidence="1">
    <location>
        <begin position="122"/>
        <end position="167"/>
    </location>
</feature>
<organism evidence="2 3">
    <name type="scientific">Pyrocoelia pectoralis</name>
    <dbReference type="NCBI Taxonomy" id="417401"/>
    <lineage>
        <taxon>Eukaryota</taxon>
        <taxon>Metazoa</taxon>
        <taxon>Ecdysozoa</taxon>
        <taxon>Arthropoda</taxon>
        <taxon>Hexapoda</taxon>
        <taxon>Insecta</taxon>
        <taxon>Pterygota</taxon>
        <taxon>Neoptera</taxon>
        <taxon>Endopterygota</taxon>
        <taxon>Coleoptera</taxon>
        <taxon>Polyphaga</taxon>
        <taxon>Elateriformia</taxon>
        <taxon>Elateroidea</taxon>
        <taxon>Lampyridae</taxon>
        <taxon>Lampyrinae</taxon>
        <taxon>Pyrocoelia</taxon>
    </lineage>
</organism>
<accession>A0AAN7ZKW6</accession>
<dbReference type="PRINTS" id="PR01854">
    <property type="entry name" value="BR22PROTEIN"/>
</dbReference>
<comment type="caution">
    <text evidence="2">The sequence shown here is derived from an EMBL/GenBank/DDBJ whole genome shotgun (WGS) entry which is preliminary data.</text>
</comment>
<protein>
    <recommendedName>
        <fullName evidence="4">Thyroid transcription factor 1-associated protein 26</fullName>
    </recommendedName>
</protein>
<reference evidence="2 3" key="1">
    <citation type="journal article" date="2024" name="Insects">
        <title>An Improved Chromosome-Level Genome Assembly of the Firefly Pyrocoelia pectoralis.</title>
        <authorList>
            <person name="Fu X."/>
            <person name="Meyer-Rochow V.B."/>
            <person name="Ballantyne L."/>
            <person name="Zhu X."/>
        </authorList>
    </citation>
    <scope>NUCLEOTIDE SEQUENCE [LARGE SCALE GENOMIC DNA]</scope>
    <source>
        <strain evidence="2">XCY_ONT2</strain>
    </source>
</reference>